<feature type="region of interest" description="Disordered" evidence="1">
    <location>
        <begin position="1"/>
        <end position="21"/>
    </location>
</feature>
<evidence type="ECO:0000256" key="1">
    <source>
        <dbReference type="SAM" id="MobiDB-lite"/>
    </source>
</evidence>
<gene>
    <name evidence="2" type="ORF">WKV53_10870</name>
</gene>
<name>A0ABU9ATZ5_9BACT</name>
<comment type="caution">
    <text evidence="2">The sequence shown here is derived from an EMBL/GenBank/DDBJ whole genome shotgun (WGS) entry which is preliminary data.</text>
</comment>
<keyword evidence="3" id="KW-1185">Reference proteome</keyword>
<organism evidence="2 3">
    <name type="scientific">Luteolibacter soli</name>
    <dbReference type="NCBI Taxonomy" id="3135280"/>
    <lineage>
        <taxon>Bacteria</taxon>
        <taxon>Pseudomonadati</taxon>
        <taxon>Verrucomicrobiota</taxon>
        <taxon>Verrucomicrobiia</taxon>
        <taxon>Verrucomicrobiales</taxon>
        <taxon>Verrucomicrobiaceae</taxon>
        <taxon>Luteolibacter</taxon>
    </lineage>
</organism>
<accession>A0ABU9ATZ5</accession>
<proteinExistence type="predicted"/>
<feature type="compositionally biased region" description="Basic and acidic residues" evidence="1">
    <location>
        <begin position="1"/>
        <end position="10"/>
    </location>
</feature>
<reference evidence="2 3" key="1">
    <citation type="submission" date="2024-04" db="EMBL/GenBank/DDBJ databases">
        <title>Luteolibacter sp. isolated from soil.</title>
        <authorList>
            <person name="An J."/>
        </authorList>
    </citation>
    <scope>NUCLEOTIDE SEQUENCE [LARGE SCALE GENOMIC DNA]</scope>
    <source>
        <strain evidence="2 3">Y139</strain>
    </source>
</reference>
<dbReference type="RefSeq" id="WP_341404605.1">
    <property type="nucleotide sequence ID" value="NZ_JBBUKT010000003.1"/>
</dbReference>
<dbReference type="EMBL" id="JBBUKT010000003">
    <property type="protein sequence ID" value="MEK7951003.1"/>
    <property type="molecule type" value="Genomic_DNA"/>
</dbReference>
<evidence type="ECO:0000313" key="2">
    <source>
        <dbReference type="EMBL" id="MEK7951003.1"/>
    </source>
</evidence>
<evidence type="ECO:0000313" key="3">
    <source>
        <dbReference type="Proteomes" id="UP001371305"/>
    </source>
</evidence>
<sequence length="86" mass="9685">MPTVEKRMRETPLTGIEDNGYHPEAKPYFDAKEKHFPYVGCNIPDGHSYRGGPSPICPECVKAEDAWVARHPHVPSPIYGSPDPRR</sequence>
<protein>
    <submittedName>
        <fullName evidence="2">Uncharacterized protein</fullName>
    </submittedName>
</protein>
<dbReference type="Proteomes" id="UP001371305">
    <property type="component" value="Unassembled WGS sequence"/>
</dbReference>